<dbReference type="SUPFAM" id="SSF51045">
    <property type="entry name" value="WW domain"/>
    <property type="match status" value="1"/>
</dbReference>
<feature type="region of interest" description="Disordered" evidence="2">
    <location>
        <begin position="326"/>
        <end position="382"/>
    </location>
</feature>
<dbReference type="Gene3D" id="2.20.70.10">
    <property type="match status" value="2"/>
</dbReference>
<proteinExistence type="predicted"/>
<dbReference type="GO" id="GO:0003712">
    <property type="term" value="F:transcription coregulator activity"/>
    <property type="evidence" value="ECO:0007669"/>
    <property type="project" value="TreeGrafter"/>
</dbReference>
<evidence type="ECO:0000256" key="1">
    <source>
        <dbReference type="ARBA" id="ARBA00022737"/>
    </source>
</evidence>
<dbReference type="Proteomes" id="UP001370490">
    <property type="component" value="Unassembled WGS sequence"/>
</dbReference>
<gene>
    <name evidence="4" type="ORF">RJ641_011946</name>
</gene>
<dbReference type="PANTHER" id="PTHR15377">
    <property type="entry name" value="TRANSCRIPTION ELONGATION REGULATOR 1"/>
    <property type="match status" value="1"/>
</dbReference>
<feature type="compositionally biased region" description="Polar residues" evidence="2">
    <location>
        <begin position="1"/>
        <end position="11"/>
    </location>
</feature>
<dbReference type="InterPro" id="IPR045148">
    <property type="entry name" value="TCRG1-like"/>
</dbReference>
<feature type="compositionally biased region" description="Polar residues" evidence="2">
    <location>
        <begin position="355"/>
        <end position="364"/>
    </location>
</feature>
<comment type="caution">
    <text evidence="4">The sequence shown here is derived from an EMBL/GenBank/DDBJ whole genome shotgun (WGS) entry which is preliminary data.</text>
</comment>
<dbReference type="PANTHER" id="PTHR15377:SF3">
    <property type="entry name" value="WW DOMAIN-CONTAINING PROTEIN"/>
    <property type="match status" value="1"/>
</dbReference>
<feature type="compositionally biased region" description="Basic and acidic residues" evidence="2">
    <location>
        <begin position="432"/>
        <end position="447"/>
    </location>
</feature>
<feature type="compositionally biased region" description="Basic and acidic residues" evidence="2">
    <location>
        <begin position="326"/>
        <end position="341"/>
    </location>
</feature>
<dbReference type="InterPro" id="IPR001202">
    <property type="entry name" value="WW_dom"/>
</dbReference>
<evidence type="ECO:0000313" key="4">
    <source>
        <dbReference type="EMBL" id="KAK6921439.1"/>
    </source>
</evidence>
<organism evidence="4 5">
    <name type="scientific">Dillenia turbinata</name>
    <dbReference type="NCBI Taxonomy" id="194707"/>
    <lineage>
        <taxon>Eukaryota</taxon>
        <taxon>Viridiplantae</taxon>
        <taxon>Streptophyta</taxon>
        <taxon>Embryophyta</taxon>
        <taxon>Tracheophyta</taxon>
        <taxon>Spermatophyta</taxon>
        <taxon>Magnoliopsida</taxon>
        <taxon>eudicotyledons</taxon>
        <taxon>Gunneridae</taxon>
        <taxon>Pentapetalae</taxon>
        <taxon>Dilleniales</taxon>
        <taxon>Dilleniaceae</taxon>
        <taxon>Dillenia</taxon>
    </lineage>
</organism>
<dbReference type="GO" id="GO:0005634">
    <property type="term" value="C:nucleus"/>
    <property type="evidence" value="ECO:0007669"/>
    <property type="project" value="TreeGrafter"/>
</dbReference>
<dbReference type="AlphaFoldDB" id="A0AAN8UY90"/>
<dbReference type="GO" id="GO:0070063">
    <property type="term" value="F:RNA polymerase binding"/>
    <property type="evidence" value="ECO:0007669"/>
    <property type="project" value="InterPro"/>
</dbReference>
<evidence type="ECO:0000256" key="2">
    <source>
        <dbReference type="SAM" id="MobiDB-lite"/>
    </source>
</evidence>
<name>A0AAN8UY90_9MAGN</name>
<dbReference type="PROSITE" id="PS50020">
    <property type="entry name" value="WW_DOMAIN_2"/>
    <property type="match status" value="1"/>
</dbReference>
<keyword evidence="1" id="KW-0677">Repeat</keyword>
<dbReference type="Pfam" id="PF00397">
    <property type="entry name" value="WW"/>
    <property type="match status" value="1"/>
</dbReference>
<dbReference type="CDD" id="cd00201">
    <property type="entry name" value="WW"/>
    <property type="match status" value="1"/>
</dbReference>
<evidence type="ECO:0000313" key="5">
    <source>
        <dbReference type="Proteomes" id="UP001370490"/>
    </source>
</evidence>
<reference evidence="4 5" key="1">
    <citation type="submission" date="2023-12" db="EMBL/GenBank/DDBJ databases">
        <title>A high-quality genome assembly for Dillenia turbinata (Dilleniales).</title>
        <authorList>
            <person name="Chanderbali A."/>
        </authorList>
    </citation>
    <scope>NUCLEOTIDE SEQUENCE [LARGE SCALE GENOMIC DNA]</scope>
    <source>
        <strain evidence="4">LSX21</strain>
        <tissue evidence="4">Leaf</tissue>
    </source>
</reference>
<keyword evidence="5" id="KW-1185">Reference proteome</keyword>
<dbReference type="EMBL" id="JBAMMX010000019">
    <property type="protein sequence ID" value="KAK6921439.1"/>
    <property type="molecule type" value="Genomic_DNA"/>
</dbReference>
<protein>
    <submittedName>
        <fullName evidence="4">WW domain</fullName>
    </submittedName>
</protein>
<feature type="compositionally biased region" description="Pro residues" evidence="2">
    <location>
        <begin position="40"/>
        <end position="59"/>
    </location>
</feature>
<feature type="region of interest" description="Disordered" evidence="2">
    <location>
        <begin position="1"/>
        <end position="61"/>
    </location>
</feature>
<feature type="region of interest" description="Disordered" evidence="2">
    <location>
        <begin position="424"/>
        <end position="465"/>
    </location>
</feature>
<accession>A0AAN8UY90</accession>
<dbReference type="PROSITE" id="PS01159">
    <property type="entry name" value="WW_DOMAIN_1"/>
    <property type="match status" value="1"/>
</dbReference>
<dbReference type="SMART" id="SM00456">
    <property type="entry name" value="WW"/>
    <property type="match status" value="1"/>
</dbReference>
<feature type="compositionally biased region" description="Low complexity" evidence="2">
    <location>
        <begin position="19"/>
        <end position="34"/>
    </location>
</feature>
<evidence type="ECO:0000259" key="3">
    <source>
        <dbReference type="PROSITE" id="PS50020"/>
    </source>
</evidence>
<feature type="domain" description="WW" evidence="3">
    <location>
        <begin position="184"/>
        <end position="211"/>
    </location>
</feature>
<dbReference type="InterPro" id="IPR036020">
    <property type="entry name" value="WW_dom_sf"/>
</dbReference>
<sequence>MSVSSGPTSSFMLPPGVPVTPGTPGTPGFVTSPPYTANSFPPPAPTDSSPSPMPRPLPSVPALSHQQVYSPYPGLPAVVPPPQGLWLQPPQVATLPRPPFLTPYPPPVYPAQIHLPARGLTLPCVPMSDSHPPGVTVVASSSAAASQEMQAELPPGIDNFKQVNGTSTTKNGDGEAINEQFDAWTAHKTDTGTVYYYNAITGVSTYEKPPGFQRETDKVTGQPTPVSWEKLAGTEWALVMTNDAKKYYYNTRTKCTQQGRWVVALFSSRKYLCYLYCSSPSRLLINDELLPRNNKLGEAPIFYDIVRLQHPLNHLSSWQVPPEVAELKKKHDSDTSKDHSDSVVNSGLSAEKTAGPSSLSTPAITTGGRDATPLRNPGALGSSSALDLIKKKLQDSGTPATSSLSSSPGSAALEANGLRAVEAVGKGAQSETSKEKLKDTNGDRNESDSSSDSEDADSGPTTEERIIQFKVSKILRRNSVIRRLLGLSGEDELVAA</sequence>